<proteinExistence type="predicted"/>
<accession>A0A6S6WHQ5</accession>
<dbReference type="Proteomes" id="UP000472372">
    <property type="component" value="Chromosome 12"/>
</dbReference>
<dbReference type="EMBL" id="HG992988">
    <property type="protein sequence ID" value="CAE7218502.1"/>
    <property type="molecule type" value="Genomic_DNA"/>
</dbReference>
<gene>
    <name evidence="1" type="ORF">PTTW11_11046</name>
</gene>
<evidence type="ECO:0000313" key="2">
    <source>
        <dbReference type="Proteomes" id="UP000472372"/>
    </source>
</evidence>
<name>A0A6S6WHQ5_9PLEO</name>
<evidence type="ECO:0000313" key="1">
    <source>
        <dbReference type="EMBL" id="CAE7218502.1"/>
    </source>
</evidence>
<dbReference type="AlphaFoldDB" id="A0A6S6WHQ5"/>
<protein>
    <submittedName>
        <fullName evidence="1">Uncharacterized protein</fullName>
    </submittedName>
</protein>
<reference evidence="1" key="1">
    <citation type="submission" date="2021-02" db="EMBL/GenBank/DDBJ databases">
        <authorList>
            <person name="Syme A R."/>
            <person name="Syme A R."/>
            <person name="Moolhuijzen P."/>
        </authorList>
    </citation>
    <scope>NUCLEOTIDE SEQUENCE</scope>
    <source>
        <strain evidence="1">W1-1</strain>
    </source>
</reference>
<sequence>MAATEYPASMTATTALPTPRIAYIHTTSMPDWNEQDLRQTLRRFVKQEDPSVAPRPRHHFLIGACNETDERVRGIIVSYLPPGNEVYFHHVRRTDLEVRISRSRAATPDGKRFLQRCADDGVPSVVRGETDEECHGSMLEDCDYIIDERTTYDADWFLNNARVGVPQDSMLANPEYDVNQHDASKHRLWQRYQGRGWRASSGAFHGNYDWSCRGCGGKCKRGRCKTISYEPPVYANYYLLPEKGSQRS</sequence>
<organism evidence="1 2">
    <name type="scientific">Pyrenophora teres f. teres</name>
    <dbReference type="NCBI Taxonomy" id="97479"/>
    <lineage>
        <taxon>Eukaryota</taxon>
        <taxon>Fungi</taxon>
        <taxon>Dikarya</taxon>
        <taxon>Ascomycota</taxon>
        <taxon>Pezizomycotina</taxon>
        <taxon>Dothideomycetes</taxon>
        <taxon>Pleosporomycetidae</taxon>
        <taxon>Pleosporales</taxon>
        <taxon>Pleosporineae</taxon>
        <taxon>Pleosporaceae</taxon>
        <taxon>Pyrenophora</taxon>
    </lineage>
</organism>